<protein>
    <submittedName>
        <fullName evidence="2">Uncharacterized protein</fullName>
    </submittedName>
</protein>
<organism evidence="2 3">
    <name type="scientific">Cyanobacterium aponinum 0216</name>
    <dbReference type="NCBI Taxonomy" id="2676140"/>
    <lineage>
        <taxon>Bacteria</taxon>
        <taxon>Bacillati</taxon>
        <taxon>Cyanobacteriota</taxon>
        <taxon>Cyanophyceae</taxon>
        <taxon>Oscillatoriophycideae</taxon>
        <taxon>Chroococcales</taxon>
        <taxon>Geminocystaceae</taxon>
        <taxon>Cyanobacterium</taxon>
    </lineage>
</organism>
<feature type="region of interest" description="Disordered" evidence="1">
    <location>
        <begin position="278"/>
        <end position="309"/>
    </location>
</feature>
<evidence type="ECO:0000313" key="2">
    <source>
        <dbReference type="EMBL" id="MTF40477.1"/>
    </source>
</evidence>
<dbReference type="EMBL" id="WMIA01000030">
    <property type="protein sequence ID" value="MTF40477.1"/>
    <property type="molecule type" value="Genomic_DNA"/>
</dbReference>
<evidence type="ECO:0000256" key="1">
    <source>
        <dbReference type="SAM" id="MobiDB-lite"/>
    </source>
</evidence>
<proteinExistence type="predicted"/>
<gene>
    <name evidence="2" type="ORF">GGC33_16295</name>
</gene>
<feature type="region of interest" description="Disordered" evidence="1">
    <location>
        <begin position="218"/>
        <end position="252"/>
    </location>
</feature>
<dbReference type="RefSeq" id="WP_155084631.1">
    <property type="nucleotide sequence ID" value="NZ_WMIA01000030.1"/>
</dbReference>
<name>A0A844GVJ5_9CHRO</name>
<comment type="caution">
    <text evidence="2">The sequence shown here is derived from an EMBL/GenBank/DDBJ whole genome shotgun (WGS) entry which is preliminary data.</text>
</comment>
<dbReference type="Proteomes" id="UP000437131">
    <property type="component" value="Unassembled WGS sequence"/>
</dbReference>
<feature type="compositionally biased region" description="Acidic residues" evidence="1">
    <location>
        <begin position="241"/>
        <end position="252"/>
    </location>
</feature>
<evidence type="ECO:0000313" key="3">
    <source>
        <dbReference type="Proteomes" id="UP000437131"/>
    </source>
</evidence>
<accession>A0A844GVJ5</accession>
<reference evidence="2 3" key="1">
    <citation type="submission" date="2019-11" db="EMBL/GenBank/DDBJ databases">
        <title>Isolation of a new High Light Tolerant Cyanobacteria.</title>
        <authorList>
            <person name="Dobson Z."/>
            <person name="Vaughn N."/>
            <person name="Vaughn M."/>
            <person name="Fromme P."/>
            <person name="Mazor Y."/>
        </authorList>
    </citation>
    <scope>NUCLEOTIDE SEQUENCE [LARGE SCALE GENOMIC DNA]</scope>
    <source>
        <strain evidence="2 3">0216</strain>
    </source>
</reference>
<dbReference type="AlphaFoldDB" id="A0A844GVJ5"/>
<sequence>MKNYEKMKELIRENKLQEALLLAFSNSLKLKITTKSKGKKEDVIETLINLVGEISNKVSDPDLVNNSTSDNSDTINIVDFHERQRQLAYETWHKNRETLIGILQIISGNSTSINKFKKSENNVISIKGKTEQKETDFQDFDFAQEELDNHQPQEEEGNWVDNIVDSIVGGEEDEMSHTENSEQNWGDFITEDEEEESAEVIINSEEENWDEFIDNDYSEDSIANSNGANIDKSSDGGEWQEWLEEDSVSSENEEVINNAVTDNPSNLEVGEEWQEWLENEDNSDDEIITHDEMEEIDWNDEDWQEEKIN</sequence>